<dbReference type="SUPFAM" id="SSF46785">
    <property type="entry name" value="Winged helix' DNA-binding domain"/>
    <property type="match status" value="1"/>
</dbReference>
<dbReference type="Gene3D" id="1.10.10.10">
    <property type="entry name" value="Winged helix-like DNA-binding domain superfamily/Winged helix DNA-binding domain"/>
    <property type="match status" value="1"/>
</dbReference>
<dbReference type="CDD" id="cd00090">
    <property type="entry name" value="HTH_ARSR"/>
    <property type="match status" value="1"/>
</dbReference>
<evidence type="ECO:0000259" key="1">
    <source>
        <dbReference type="Pfam" id="PF13463"/>
    </source>
</evidence>
<dbReference type="AlphaFoldDB" id="A0A918K1H9"/>
<comment type="caution">
    <text evidence="2">The sequence shown here is derived from an EMBL/GenBank/DDBJ whole genome shotgun (WGS) entry which is preliminary data.</text>
</comment>
<evidence type="ECO:0000313" key="2">
    <source>
        <dbReference type="EMBL" id="GGX44160.1"/>
    </source>
</evidence>
<dbReference type="InterPro" id="IPR014601">
    <property type="entry name" value="Trans_reg_MarR_HTH"/>
</dbReference>
<keyword evidence="3" id="KW-1185">Reference proteome</keyword>
<dbReference type="GO" id="GO:0003700">
    <property type="term" value="F:DNA-binding transcription factor activity"/>
    <property type="evidence" value="ECO:0007669"/>
    <property type="project" value="InterPro"/>
</dbReference>
<name>A0A918K1H9_9GAMM</name>
<reference evidence="2" key="1">
    <citation type="journal article" date="2014" name="Int. J. Syst. Evol. Microbiol.">
        <title>Complete genome sequence of Corynebacterium casei LMG S-19264T (=DSM 44701T), isolated from a smear-ripened cheese.</title>
        <authorList>
            <consortium name="US DOE Joint Genome Institute (JGI-PGF)"/>
            <person name="Walter F."/>
            <person name="Albersmeier A."/>
            <person name="Kalinowski J."/>
            <person name="Ruckert C."/>
        </authorList>
    </citation>
    <scope>NUCLEOTIDE SEQUENCE</scope>
    <source>
        <strain evidence="2">KCTC 22169</strain>
    </source>
</reference>
<protein>
    <submittedName>
        <fullName evidence="2">Transcriptional regulator</fullName>
    </submittedName>
</protein>
<sequence length="173" mass="19462">MSKASKTTKASIVSSSHLSERSTELSEFEYALIMAENTFSRWLVHCMTAAGNEEMSPIDILVIHNVYHRNRAKRIADICFMLNIDDTHTVSYSLRKLAKMGLVESKRVGKETFYNATDAGEELCLKYRDVRSVCLVDWLENLGISEDELSDVAKTLRTMSVLYDQAARAAASL</sequence>
<dbReference type="InterPro" id="IPR036390">
    <property type="entry name" value="WH_DNA-bd_sf"/>
</dbReference>
<dbReference type="InterPro" id="IPR000835">
    <property type="entry name" value="HTH_MarR-typ"/>
</dbReference>
<organism evidence="2 3">
    <name type="scientific">Saccharospirillum salsuginis</name>
    <dbReference type="NCBI Taxonomy" id="418750"/>
    <lineage>
        <taxon>Bacteria</taxon>
        <taxon>Pseudomonadati</taxon>
        <taxon>Pseudomonadota</taxon>
        <taxon>Gammaproteobacteria</taxon>
        <taxon>Oceanospirillales</taxon>
        <taxon>Saccharospirillaceae</taxon>
        <taxon>Saccharospirillum</taxon>
    </lineage>
</organism>
<accession>A0A918K1H9</accession>
<dbReference type="Pfam" id="PF13463">
    <property type="entry name" value="HTH_27"/>
    <property type="match status" value="1"/>
</dbReference>
<reference evidence="2" key="2">
    <citation type="submission" date="2020-09" db="EMBL/GenBank/DDBJ databases">
        <authorList>
            <person name="Sun Q."/>
            <person name="Kim S."/>
        </authorList>
    </citation>
    <scope>NUCLEOTIDE SEQUENCE</scope>
    <source>
        <strain evidence="2">KCTC 22169</strain>
    </source>
</reference>
<dbReference type="PIRSF" id="PIRSF036158">
    <property type="entry name" value="UCP036158_MarR"/>
    <property type="match status" value="1"/>
</dbReference>
<dbReference type="InterPro" id="IPR036388">
    <property type="entry name" value="WH-like_DNA-bd_sf"/>
</dbReference>
<dbReference type="EMBL" id="BMXR01000002">
    <property type="protein sequence ID" value="GGX44160.1"/>
    <property type="molecule type" value="Genomic_DNA"/>
</dbReference>
<dbReference type="RefSeq" id="WP_189607272.1">
    <property type="nucleotide sequence ID" value="NZ_BMXR01000002.1"/>
</dbReference>
<dbReference type="Proteomes" id="UP000626148">
    <property type="component" value="Unassembled WGS sequence"/>
</dbReference>
<proteinExistence type="predicted"/>
<evidence type="ECO:0000313" key="3">
    <source>
        <dbReference type="Proteomes" id="UP000626148"/>
    </source>
</evidence>
<dbReference type="InterPro" id="IPR011991">
    <property type="entry name" value="ArsR-like_HTH"/>
</dbReference>
<gene>
    <name evidence="2" type="ORF">GCM10007392_08680</name>
</gene>
<feature type="domain" description="HTH marR-type" evidence="1">
    <location>
        <begin position="55"/>
        <end position="120"/>
    </location>
</feature>